<sequence>MASANDINFNNLIVQSGSWTLSGALTGVTSTSLNAGGLVLGNNLALRSGALNKPDADLRFIEGGAGFTTQGAPIAASDGGGLNAGTSSTITL</sequence>
<reference evidence="1 2" key="1">
    <citation type="submission" date="2020-02" db="EMBL/GenBank/DDBJ databases">
        <title>Broccoli isolated Pseudomonas sp.</title>
        <authorList>
            <person name="Fujikawa T."/>
            <person name="Sawada H."/>
        </authorList>
    </citation>
    <scope>NUCLEOTIDE SEQUENCE [LARGE SCALE GENOMIC DNA]</scope>
    <source>
        <strain evidence="1 2">MAFF212427</strain>
    </source>
</reference>
<dbReference type="EMBL" id="JAAHBU010000351">
    <property type="protein sequence ID" value="NER65942.1"/>
    <property type="molecule type" value="Genomic_DNA"/>
</dbReference>
<keyword evidence="2" id="KW-1185">Reference proteome</keyword>
<accession>A0A6B3NRD1</accession>
<proteinExistence type="predicted"/>
<name>A0A6B3NRD1_9PSED</name>
<gene>
    <name evidence="1" type="ORF">G3436_21305</name>
</gene>
<organism evidence="1 2">
    <name type="scientific">Pseudomonas brassicae</name>
    <dbReference type="NCBI Taxonomy" id="2708063"/>
    <lineage>
        <taxon>Bacteria</taxon>
        <taxon>Pseudomonadati</taxon>
        <taxon>Pseudomonadota</taxon>
        <taxon>Gammaproteobacteria</taxon>
        <taxon>Pseudomonadales</taxon>
        <taxon>Pseudomonadaceae</taxon>
        <taxon>Pseudomonas</taxon>
    </lineage>
</organism>
<dbReference type="Proteomes" id="UP000482634">
    <property type="component" value="Unassembled WGS sequence"/>
</dbReference>
<dbReference type="RefSeq" id="WP_163949159.1">
    <property type="nucleotide sequence ID" value="NZ_JAAHBU010000351.1"/>
</dbReference>
<evidence type="ECO:0000313" key="1">
    <source>
        <dbReference type="EMBL" id="NER65942.1"/>
    </source>
</evidence>
<evidence type="ECO:0000313" key="2">
    <source>
        <dbReference type="Proteomes" id="UP000482634"/>
    </source>
</evidence>
<protein>
    <submittedName>
        <fullName evidence="1">Uncharacterized protein</fullName>
    </submittedName>
</protein>
<comment type="caution">
    <text evidence="1">The sequence shown here is derived from an EMBL/GenBank/DDBJ whole genome shotgun (WGS) entry which is preliminary data.</text>
</comment>
<dbReference type="AlphaFoldDB" id="A0A6B3NRD1"/>